<organism evidence="3">
    <name type="scientific">Hydatigena taeniaeformis</name>
    <name type="common">Feline tapeworm</name>
    <name type="synonym">Taenia taeniaeformis</name>
    <dbReference type="NCBI Taxonomy" id="6205"/>
    <lineage>
        <taxon>Eukaryota</taxon>
        <taxon>Metazoa</taxon>
        <taxon>Spiralia</taxon>
        <taxon>Lophotrochozoa</taxon>
        <taxon>Platyhelminthes</taxon>
        <taxon>Cestoda</taxon>
        <taxon>Eucestoda</taxon>
        <taxon>Cyclophyllidea</taxon>
        <taxon>Taeniidae</taxon>
        <taxon>Hydatigera</taxon>
    </lineage>
</organism>
<keyword evidence="2" id="KW-1185">Reference proteome</keyword>
<sequence>MVIINWSREEWRQGRGSGVGSGCGEAIVGGKEVWSKGGLNSTGVQQNSCLTTTTSRVNIVLYSDNRVNHQRIARSSGRSDNRFLHSPPNHIPAQPLEYVSAVRMIVITIYCMPNSPIHRCSSQRRLGAEAEFLCILHEEIYAASLPPLHIVHNRNCKCMLRRQEAQ</sequence>
<dbReference type="EMBL" id="UYWX01009927">
    <property type="protein sequence ID" value="VDM28047.1"/>
    <property type="molecule type" value="Genomic_DNA"/>
</dbReference>
<reference evidence="3" key="1">
    <citation type="submission" date="2017-02" db="UniProtKB">
        <authorList>
            <consortium name="WormBaseParasite"/>
        </authorList>
    </citation>
    <scope>IDENTIFICATION</scope>
</reference>
<dbReference type="AlphaFoldDB" id="A0A0R3WYY0"/>
<evidence type="ECO:0000313" key="2">
    <source>
        <dbReference type="Proteomes" id="UP000274429"/>
    </source>
</evidence>
<evidence type="ECO:0000313" key="3">
    <source>
        <dbReference type="WBParaSite" id="TTAC_0000597001-mRNA-1"/>
    </source>
</evidence>
<name>A0A0R3WYY0_HYDTA</name>
<protein>
    <submittedName>
        <fullName evidence="1 3">Uncharacterized protein</fullName>
    </submittedName>
</protein>
<reference evidence="1 2" key="2">
    <citation type="submission" date="2018-11" db="EMBL/GenBank/DDBJ databases">
        <authorList>
            <consortium name="Pathogen Informatics"/>
        </authorList>
    </citation>
    <scope>NUCLEOTIDE SEQUENCE [LARGE SCALE GENOMIC DNA]</scope>
</reference>
<evidence type="ECO:0000313" key="1">
    <source>
        <dbReference type="EMBL" id="VDM28047.1"/>
    </source>
</evidence>
<gene>
    <name evidence="1" type="ORF">TTAC_LOCUS5955</name>
</gene>
<proteinExistence type="predicted"/>
<accession>A0A0R3WYY0</accession>
<dbReference type="Proteomes" id="UP000274429">
    <property type="component" value="Unassembled WGS sequence"/>
</dbReference>
<dbReference type="WBParaSite" id="TTAC_0000597001-mRNA-1">
    <property type="protein sequence ID" value="TTAC_0000597001-mRNA-1"/>
    <property type="gene ID" value="TTAC_0000597001"/>
</dbReference>